<dbReference type="AlphaFoldDB" id="A0A366IIK1"/>
<dbReference type="CDD" id="cd02208">
    <property type="entry name" value="cupin_RmlC-like"/>
    <property type="match status" value="1"/>
</dbReference>
<dbReference type="RefSeq" id="WP_113904184.1">
    <property type="nucleotide sequence ID" value="NZ_QNSB01000005.1"/>
</dbReference>
<dbReference type="SUPFAM" id="SSF51182">
    <property type="entry name" value="RmlC-like cupins"/>
    <property type="match status" value="1"/>
</dbReference>
<evidence type="ECO:0000313" key="4">
    <source>
        <dbReference type="Proteomes" id="UP000253509"/>
    </source>
</evidence>
<sequence>MSAHVIDRPSGRSDGEEWAENYTELPGGPGISLIMESTREGGRGPRLHLHPYAETFVIRRGGATFTVGAAPLKRPSDRVGELREIHAHAGQILVVEAWTPHRFVTDEGGYEAVHIHSATTFEQIMLE</sequence>
<comment type="caution">
    <text evidence="3">The sequence shown here is derived from an EMBL/GenBank/DDBJ whole genome shotgun (WGS) entry which is preliminary data.</text>
</comment>
<dbReference type="InterPro" id="IPR011051">
    <property type="entry name" value="RmlC_Cupin_sf"/>
</dbReference>
<dbReference type="EMBL" id="QNSB01000005">
    <property type="protein sequence ID" value="RBP71693.1"/>
    <property type="molecule type" value="Genomic_DNA"/>
</dbReference>
<protein>
    <submittedName>
        <fullName evidence="3">Cupin domain</fullName>
    </submittedName>
</protein>
<accession>A0A366IIK1</accession>
<evidence type="ECO:0000313" key="3">
    <source>
        <dbReference type="EMBL" id="RBP71693.1"/>
    </source>
</evidence>
<evidence type="ECO:0000259" key="2">
    <source>
        <dbReference type="Pfam" id="PF07883"/>
    </source>
</evidence>
<feature type="compositionally biased region" description="Basic and acidic residues" evidence="1">
    <location>
        <begin position="1"/>
        <end position="15"/>
    </location>
</feature>
<evidence type="ECO:0000256" key="1">
    <source>
        <dbReference type="SAM" id="MobiDB-lite"/>
    </source>
</evidence>
<keyword evidence="4" id="KW-1185">Reference proteome</keyword>
<proteinExistence type="predicted"/>
<dbReference type="Gene3D" id="2.60.120.10">
    <property type="entry name" value="Jelly Rolls"/>
    <property type="match status" value="1"/>
</dbReference>
<feature type="region of interest" description="Disordered" evidence="1">
    <location>
        <begin position="1"/>
        <end position="30"/>
    </location>
</feature>
<feature type="domain" description="Cupin type-2" evidence="2">
    <location>
        <begin position="41"/>
        <end position="107"/>
    </location>
</feature>
<organism evidence="3 4">
    <name type="scientific">Brevibacterium celere</name>
    <dbReference type="NCBI Taxonomy" id="225845"/>
    <lineage>
        <taxon>Bacteria</taxon>
        <taxon>Bacillati</taxon>
        <taxon>Actinomycetota</taxon>
        <taxon>Actinomycetes</taxon>
        <taxon>Micrococcales</taxon>
        <taxon>Brevibacteriaceae</taxon>
        <taxon>Brevibacterium</taxon>
    </lineage>
</organism>
<reference evidence="3 4" key="1">
    <citation type="submission" date="2018-06" db="EMBL/GenBank/DDBJ databases">
        <title>Freshwater and sediment microbial communities from various areas in North America, analyzing microbe dynamics in response to fracking.</title>
        <authorList>
            <person name="Lamendella R."/>
        </authorList>
    </citation>
    <scope>NUCLEOTIDE SEQUENCE [LARGE SCALE GENOMIC DNA]</scope>
    <source>
        <strain evidence="3 4">3b_TX</strain>
    </source>
</reference>
<name>A0A366IIK1_9MICO</name>
<dbReference type="Pfam" id="PF07883">
    <property type="entry name" value="Cupin_2"/>
    <property type="match status" value="1"/>
</dbReference>
<dbReference type="InterPro" id="IPR013096">
    <property type="entry name" value="Cupin_2"/>
</dbReference>
<gene>
    <name evidence="3" type="ORF">DFO65_105299</name>
</gene>
<dbReference type="InterPro" id="IPR014710">
    <property type="entry name" value="RmlC-like_jellyroll"/>
</dbReference>
<dbReference type="Proteomes" id="UP000253509">
    <property type="component" value="Unassembled WGS sequence"/>
</dbReference>